<dbReference type="PANTHER" id="PTHR30231:SF4">
    <property type="entry name" value="PROTEIN NEN2"/>
    <property type="match status" value="1"/>
</dbReference>
<reference evidence="7 8" key="1">
    <citation type="submission" date="2023-06" db="EMBL/GenBank/DDBJ databases">
        <authorList>
            <person name="Oyuntsetseg B."/>
            <person name="Kim S.B."/>
        </authorList>
    </citation>
    <scope>NUCLEOTIDE SEQUENCE [LARGE SCALE GENOMIC DNA]</scope>
    <source>
        <strain evidence="7 8">2-15</strain>
    </source>
</reference>
<feature type="transmembrane region" description="Helical" evidence="5">
    <location>
        <begin position="473"/>
        <end position="493"/>
    </location>
</feature>
<accession>A0A9Y2MZ40</accession>
<evidence type="ECO:0000256" key="2">
    <source>
        <dbReference type="ARBA" id="ARBA00022801"/>
    </source>
</evidence>
<organism evidence="7 8">
    <name type="scientific">Amycolatopsis carbonis</name>
    <dbReference type="NCBI Taxonomy" id="715471"/>
    <lineage>
        <taxon>Bacteria</taxon>
        <taxon>Bacillati</taxon>
        <taxon>Actinomycetota</taxon>
        <taxon>Actinomycetes</taxon>
        <taxon>Pseudonocardiales</taxon>
        <taxon>Pseudonocardiaceae</taxon>
        <taxon>Amycolatopsis</taxon>
    </lineage>
</organism>
<dbReference type="KEGG" id="acab:QRX50_07190"/>
<evidence type="ECO:0000256" key="1">
    <source>
        <dbReference type="ARBA" id="ARBA00022722"/>
    </source>
</evidence>
<evidence type="ECO:0000256" key="3">
    <source>
        <dbReference type="ARBA" id="ARBA00022839"/>
    </source>
</evidence>
<keyword evidence="5" id="KW-0812">Transmembrane</keyword>
<protein>
    <submittedName>
        <fullName evidence="7">Exonuclease domain-containing protein</fullName>
    </submittedName>
</protein>
<dbReference type="SUPFAM" id="SSF158682">
    <property type="entry name" value="TerB-like"/>
    <property type="match status" value="1"/>
</dbReference>
<keyword evidence="3 7" id="KW-0269">Exonuclease</keyword>
<dbReference type="SMART" id="SM00479">
    <property type="entry name" value="EXOIII"/>
    <property type="match status" value="1"/>
</dbReference>
<sequence length="525" mass="54415">MVDLIEFLPLTRSGRLSGRGVDFTAIDVKTTGLRTGRIVELGAVRVRGDGVVLGELATLIDPGRSLPASWSGPHRITAGDLAGAPSFADVLGPLLDLCRGAVVVAHDLPLVQGFLAEEVARVGVRLPALPGVSTAIAAQEALRLPNYRLATIARALGIGDFAPYLASASARACAQVVSALVGTHGLRFAAPPRYPELPRYAPGGRILRRPDVEVAERGWMSGVVDRVVTSPSTADSAGAAYLDLLAEAVADEYLSGEEVWALAGLAAEAGLPEPDVRHIHAEFVSALRAVAEADGVVTVDEDRALRQVATALDVPGVLADLRPTTTDRKAPRVLVLGTTAEADQLRARVLDEGVQLAKKLTATVTHLAYDASVPPTEPRLTRAADLGAEVVDVATAPVALGFDRPPSTPSPTHEVPAPPAARYEPAPDWPVEEDSFAAPPQPTRQFAPALPSVPAHSAPKPAGRLSAVVGGRAMMAVGLLLMLITVISLFGGLALGGGFFFGVLGVGLLVGGWYVTETGKAATAA</sequence>
<name>A0A9Y2MZ40_9PSEU</name>
<dbReference type="CDD" id="cd06127">
    <property type="entry name" value="DEDDh"/>
    <property type="match status" value="1"/>
</dbReference>
<evidence type="ECO:0000256" key="5">
    <source>
        <dbReference type="SAM" id="Phobius"/>
    </source>
</evidence>
<dbReference type="InterPro" id="IPR012337">
    <property type="entry name" value="RNaseH-like_sf"/>
</dbReference>
<feature type="transmembrane region" description="Helical" evidence="5">
    <location>
        <begin position="499"/>
        <end position="516"/>
    </location>
</feature>
<dbReference type="RefSeq" id="WP_285971176.1">
    <property type="nucleotide sequence ID" value="NZ_CP127294.1"/>
</dbReference>
<dbReference type="Pfam" id="PF00929">
    <property type="entry name" value="RNase_T"/>
    <property type="match status" value="1"/>
</dbReference>
<dbReference type="EMBL" id="CP127294">
    <property type="protein sequence ID" value="WIX80547.1"/>
    <property type="molecule type" value="Genomic_DNA"/>
</dbReference>
<dbReference type="Proteomes" id="UP001236014">
    <property type="component" value="Chromosome"/>
</dbReference>
<evidence type="ECO:0000259" key="6">
    <source>
        <dbReference type="SMART" id="SM00479"/>
    </source>
</evidence>
<evidence type="ECO:0000313" key="7">
    <source>
        <dbReference type="EMBL" id="WIX80547.1"/>
    </source>
</evidence>
<dbReference type="PANTHER" id="PTHR30231">
    <property type="entry name" value="DNA POLYMERASE III SUBUNIT EPSILON"/>
    <property type="match status" value="1"/>
</dbReference>
<dbReference type="CDD" id="cd07177">
    <property type="entry name" value="terB_like"/>
    <property type="match status" value="1"/>
</dbReference>
<keyword evidence="1" id="KW-0540">Nuclease</keyword>
<keyword evidence="8" id="KW-1185">Reference proteome</keyword>
<feature type="domain" description="Exonuclease" evidence="6">
    <location>
        <begin position="22"/>
        <end position="186"/>
    </location>
</feature>
<dbReference type="InterPro" id="IPR013520">
    <property type="entry name" value="Ribonucl_H"/>
</dbReference>
<dbReference type="Gene3D" id="3.30.420.10">
    <property type="entry name" value="Ribonuclease H-like superfamily/Ribonuclease H"/>
    <property type="match status" value="1"/>
</dbReference>
<feature type="region of interest" description="Disordered" evidence="4">
    <location>
        <begin position="401"/>
        <end position="458"/>
    </location>
</feature>
<dbReference type="InterPro" id="IPR029024">
    <property type="entry name" value="TerB-like"/>
</dbReference>
<evidence type="ECO:0000256" key="4">
    <source>
        <dbReference type="SAM" id="MobiDB-lite"/>
    </source>
</evidence>
<dbReference type="SUPFAM" id="SSF53098">
    <property type="entry name" value="Ribonuclease H-like"/>
    <property type="match status" value="1"/>
</dbReference>
<keyword evidence="5" id="KW-0472">Membrane</keyword>
<dbReference type="GO" id="GO:0003676">
    <property type="term" value="F:nucleic acid binding"/>
    <property type="evidence" value="ECO:0007669"/>
    <property type="project" value="InterPro"/>
</dbReference>
<dbReference type="AlphaFoldDB" id="A0A9Y2MZ40"/>
<keyword evidence="5" id="KW-1133">Transmembrane helix</keyword>
<gene>
    <name evidence="7" type="ORF">QRX50_07190</name>
</gene>
<dbReference type="InterPro" id="IPR036397">
    <property type="entry name" value="RNaseH_sf"/>
</dbReference>
<proteinExistence type="predicted"/>
<dbReference type="GO" id="GO:0008408">
    <property type="term" value="F:3'-5' exonuclease activity"/>
    <property type="evidence" value="ECO:0007669"/>
    <property type="project" value="TreeGrafter"/>
</dbReference>
<evidence type="ECO:0000313" key="8">
    <source>
        <dbReference type="Proteomes" id="UP001236014"/>
    </source>
</evidence>
<keyword evidence="2" id="KW-0378">Hydrolase</keyword>